<feature type="domain" description="DUF1468" evidence="2">
    <location>
        <begin position="7"/>
        <end position="148"/>
    </location>
</feature>
<feature type="transmembrane region" description="Helical" evidence="1">
    <location>
        <begin position="35"/>
        <end position="56"/>
    </location>
</feature>
<evidence type="ECO:0000313" key="3">
    <source>
        <dbReference type="EMBL" id="KEO60398.1"/>
    </source>
</evidence>
<keyword evidence="4" id="KW-1185">Reference proteome</keyword>
<name>A0A074JXS0_9RHOB</name>
<comment type="caution">
    <text evidence="3">The sequence shown here is derived from an EMBL/GenBank/DDBJ whole genome shotgun (WGS) entry which is preliminary data.</text>
</comment>
<dbReference type="STRING" id="1353528.DT23_02620"/>
<keyword evidence="1" id="KW-0472">Membrane</keyword>
<keyword evidence="1" id="KW-1133">Transmembrane helix</keyword>
<dbReference type="eggNOG" id="ENOG5030KZ4">
    <property type="taxonomic scope" value="Bacteria"/>
</dbReference>
<dbReference type="OrthoDB" id="8907787at2"/>
<dbReference type="Pfam" id="PF07331">
    <property type="entry name" value="TctB"/>
    <property type="match status" value="1"/>
</dbReference>
<sequence length="157" mass="16721">MKISDRLMGCFLLLFATAVLIQASSFPTIPGQSIGSGLLPSIVAVGLMICALILIAKDLMGTPRPKLIEAGAWITDPRRILRVAIVLLGTASFIPFLDVIGFPVLSIAVLLAFLLALRVNVMTSVLVSVAASLAIHTLFSKVFLVPLPWGLLQSIAW</sequence>
<dbReference type="EMBL" id="AUNB01000018">
    <property type="protein sequence ID" value="KEO60398.1"/>
    <property type="molecule type" value="Genomic_DNA"/>
</dbReference>
<gene>
    <name evidence="3" type="ORF">DT23_02620</name>
</gene>
<keyword evidence="1" id="KW-0812">Transmembrane</keyword>
<proteinExistence type="predicted"/>
<feature type="transmembrane region" description="Helical" evidence="1">
    <location>
        <begin position="83"/>
        <end position="115"/>
    </location>
</feature>
<dbReference type="Proteomes" id="UP000027471">
    <property type="component" value="Unassembled WGS sequence"/>
</dbReference>
<protein>
    <recommendedName>
        <fullName evidence="2">DUF1468 domain-containing protein</fullName>
    </recommendedName>
</protein>
<dbReference type="RefSeq" id="WP_038129544.1">
    <property type="nucleotide sequence ID" value="NZ_AUNB01000018.1"/>
</dbReference>
<accession>A0A074JXS0</accession>
<organism evidence="3 4">
    <name type="scientific">Thioclava indica</name>
    <dbReference type="NCBI Taxonomy" id="1353528"/>
    <lineage>
        <taxon>Bacteria</taxon>
        <taxon>Pseudomonadati</taxon>
        <taxon>Pseudomonadota</taxon>
        <taxon>Alphaproteobacteria</taxon>
        <taxon>Rhodobacterales</taxon>
        <taxon>Paracoccaceae</taxon>
        <taxon>Thioclava</taxon>
    </lineage>
</organism>
<evidence type="ECO:0000313" key="4">
    <source>
        <dbReference type="Proteomes" id="UP000027471"/>
    </source>
</evidence>
<evidence type="ECO:0000259" key="2">
    <source>
        <dbReference type="Pfam" id="PF07331"/>
    </source>
</evidence>
<evidence type="ECO:0000256" key="1">
    <source>
        <dbReference type="SAM" id="Phobius"/>
    </source>
</evidence>
<reference evidence="3 4" key="1">
    <citation type="journal article" date="2015" name="Antonie Van Leeuwenhoek">
        <title>Thioclava indica sp. nov., isolated from surface seawater of the Indian Ocean.</title>
        <authorList>
            <person name="Liu Y."/>
            <person name="Lai Q."/>
            <person name="Du J."/>
            <person name="Xu H."/>
            <person name="Jiang L."/>
            <person name="Shao Z."/>
        </authorList>
    </citation>
    <scope>NUCLEOTIDE SEQUENCE [LARGE SCALE GENOMIC DNA]</scope>
    <source>
        <strain evidence="3 4">DT23-4</strain>
    </source>
</reference>
<dbReference type="AlphaFoldDB" id="A0A074JXS0"/>
<dbReference type="InterPro" id="IPR009936">
    <property type="entry name" value="DUF1468"/>
</dbReference>